<sequence length="96" mass="11553">MIRGLEHLCYEDRLRQLRLFSLQKRRLWKDLIAAFQYLNVAYRRDGEELFTWAGQVKESERRIKSKNVMVLEKLSKRFGSEAQQTVQQLALEEDLH</sequence>
<evidence type="ECO:0000313" key="1">
    <source>
        <dbReference type="EMBL" id="PKU39035.1"/>
    </source>
</evidence>
<protein>
    <submittedName>
        <fullName evidence="1">Uncharacterized protein</fullName>
    </submittedName>
</protein>
<keyword evidence="2" id="KW-1185">Reference proteome</keyword>
<reference evidence="2" key="2">
    <citation type="submission" date="2017-12" db="EMBL/GenBank/DDBJ databases">
        <title>Genome sequence of the Bar-tailed Godwit (Limosa lapponica baueri).</title>
        <authorList>
            <person name="Lima N.C.B."/>
            <person name="Parody-Merino A.M."/>
            <person name="Battley P.F."/>
            <person name="Fidler A.E."/>
            <person name="Prosdocimi F."/>
        </authorList>
    </citation>
    <scope>NUCLEOTIDE SEQUENCE [LARGE SCALE GENOMIC DNA]</scope>
</reference>
<name>A0A2I0TZ23_LIMLA</name>
<dbReference type="OrthoDB" id="187617at2759"/>
<dbReference type="Proteomes" id="UP000233556">
    <property type="component" value="Unassembled WGS sequence"/>
</dbReference>
<accession>A0A2I0TZ23</accession>
<proteinExistence type="predicted"/>
<dbReference type="EMBL" id="KZ506592">
    <property type="protein sequence ID" value="PKU39035.1"/>
    <property type="molecule type" value="Genomic_DNA"/>
</dbReference>
<evidence type="ECO:0000313" key="2">
    <source>
        <dbReference type="Proteomes" id="UP000233556"/>
    </source>
</evidence>
<organism evidence="1 2">
    <name type="scientific">Limosa lapponica baueri</name>
    <dbReference type="NCBI Taxonomy" id="1758121"/>
    <lineage>
        <taxon>Eukaryota</taxon>
        <taxon>Metazoa</taxon>
        <taxon>Chordata</taxon>
        <taxon>Craniata</taxon>
        <taxon>Vertebrata</taxon>
        <taxon>Euteleostomi</taxon>
        <taxon>Archelosauria</taxon>
        <taxon>Archosauria</taxon>
        <taxon>Dinosauria</taxon>
        <taxon>Saurischia</taxon>
        <taxon>Theropoda</taxon>
        <taxon>Coelurosauria</taxon>
        <taxon>Aves</taxon>
        <taxon>Neognathae</taxon>
        <taxon>Neoaves</taxon>
        <taxon>Charadriiformes</taxon>
        <taxon>Scolopacidae</taxon>
        <taxon>Limosa</taxon>
    </lineage>
</organism>
<dbReference type="AlphaFoldDB" id="A0A2I0TZ23"/>
<gene>
    <name evidence="1" type="ORF">llap_10662</name>
</gene>
<reference evidence="2" key="1">
    <citation type="submission" date="2017-11" db="EMBL/GenBank/DDBJ databases">
        <authorList>
            <person name="Lima N.C."/>
            <person name="Parody-Merino A.M."/>
            <person name="Battley P.F."/>
            <person name="Fidler A.E."/>
            <person name="Prosdocimi F."/>
        </authorList>
    </citation>
    <scope>NUCLEOTIDE SEQUENCE [LARGE SCALE GENOMIC DNA]</scope>
</reference>